<evidence type="ECO:0000313" key="3">
    <source>
        <dbReference type="Proteomes" id="UP000813215"/>
    </source>
</evidence>
<reference evidence="2" key="2">
    <citation type="journal article" date="2022" name="Microbiol. Resour. Announc.">
        <title>Metagenome Sequencing to Explore Phylogenomics of Terrestrial Cyanobacteria.</title>
        <authorList>
            <person name="Ward R.D."/>
            <person name="Stajich J.E."/>
            <person name="Johansen J.R."/>
            <person name="Huntemann M."/>
            <person name="Clum A."/>
            <person name="Foster B."/>
            <person name="Foster B."/>
            <person name="Roux S."/>
            <person name="Palaniappan K."/>
            <person name="Varghese N."/>
            <person name="Mukherjee S."/>
            <person name="Reddy T.B.K."/>
            <person name="Daum C."/>
            <person name="Copeland A."/>
            <person name="Chen I.A."/>
            <person name="Ivanova N.N."/>
            <person name="Kyrpides N.C."/>
            <person name="Shapiro N."/>
            <person name="Eloe-Fadrosh E.A."/>
            <person name="Pietrasiak N."/>
        </authorList>
    </citation>
    <scope>NUCLEOTIDE SEQUENCE</scope>
    <source>
        <strain evidence="2">HA4357-MV3</strain>
    </source>
</reference>
<accession>A0A9E3H5J4</accession>
<dbReference type="Gene3D" id="3.40.50.300">
    <property type="entry name" value="P-loop containing nucleotide triphosphate hydrolases"/>
    <property type="match status" value="1"/>
</dbReference>
<protein>
    <submittedName>
        <fullName evidence="2">TniB family NTP-binding protein</fullName>
    </submittedName>
</protein>
<dbReference type="Pfam" id="PF05621">
    <property type="entry name" value="TniB"/>
    <property type="match status" value="1"/>
</dbReference>
<proteinExistence type="predicted"/>
<dbReference type="PANTHER" id="PTHR35894:SF1">
    <property type="entry name" value="PHOSPHORIBULOKINASE _ URIDINE KINASE FAMILY"/>
    <property type="match status" value="1"/>
</dbReference>
<comment type="caution">
    <text evidence="2">The sequence shown here is derived from an EMBL/GenBank/DDBJ whole genome shotgun (WGS) entry which is preliminary data.</text>
</comment>
<reference evidence="2" key="1">
    <citation type="submission" date="2021-05" db="EMBL/GenBank/DDBJ databases">
        <authorList>
            <person name="Pietrasiak N."/>
            <person name="Ward R."/>
            <person name="Stajich J.E."/>
            <person name="Kurbessoian T."/>
        </authorList>
    </citation>
    <scope>NUCLEOTIDE SEQUENCE</scope>
    <source>
        <strain evidence="2">HA4357-MV3</strain>
    </source>
</reference>
<dbReference type="AlphaFoldDB" id="A0A9E3H5J4"/>
<gene>
    <name evidence="1" type="ORF">KME28_04180</name>
    <name evidence="2" type="ORF">KME28_04235</name>
</gene>
<dbReference type="EMBL" id="JAHHHW010000042">
    <property type="protein sequence ID" value="MBW4430940.1"/>
    <property type="molecule type" value="Genomic_DNA"/>
</dbReference>
<dbReference type="EMBL" id="JAHHHW010000042">
    <property type="protein sequence ID" value="MBW4430951.1"/>
    <property type="molecule type" value="Genomic_DNA"/>
</dbReference>
<dbReference type="InterPro" id="IPR052026">
    <property type="entry name" value="ExeA_AAA_ATPase_DNA-bind"/>
</dbReference>
<dbReference type="InterPro" id="IPR027417">
    <property type="entry name" value="P-loop_NTPase"/>
</dbReference>
<organism evidence="2 3">
    <name type="scientific">Pelatocladus maniniholoensis HA4357-MV3</name>
    <dbReference type="NCBI Taxonomy" id="1117104"/>
    <lineage>
        <taxon>Bacteria</taxon>
        <taxon>Bacillati</taxon>
        <taxon>Cyanobacteriota</taxon>
        <taxon>Cyanophyceae</taxon>
        <taxon>Nostocales</taxon>
        <taxon>Nostocaceae</taxon>
        <taxon>Pelatocladus</taxon>
    </lineage>
</organism>
<sequence>MVPPQRQLDAATQQQIERLQRHCVVELESVRQFHTWLDDKRQCRQACRVIGDSRTGKTFACNAYRLKSTLNQTNGDAPIVPVIYWHATTETGQRELFVGLLKHLKYRITNGTISDLRERVYRLLRACQVEMIIVDEAHRFRPKTFSEIRDIFDLLGIAVVLVGTDRLDAVVRRDEQVHNRFMACHRFHRFDGQALEDTTAIWEEYVLRLPQPSNLTSAAMQKILGATTHGYLGALDEILRNAARRALQNGQSRIEASLLSQVALEYK</sequence>
<evidence type="ECO:0000313" key="2">
    <source>
        <dbReference type="EMBL" id="MBW4430951.1"/>
    </source>
</evidence>
<name>A0A9E3H5J4_9NOST</name>
<dbReference type="PANTHER" id="PTHR35894">
    <property type="entry name" value="GENERAL SECRETION PATHWAY PROTEIN A-RELATED"/>
    <property type="match status" value="1"/>
</dbReference>
<dbReference type="Proteomes" id="UP000813215">
    <property type="component" value="Unassembled WGS sequence"/>
</dbReference>
<dbReference type="InterPro" id="IPR008868">
    <property type="entry name" value="TniB"/>
</dbReference>
<dbReference type="SUPFAM" id="SSF52540">
    <property type="entry name" value="P-loop containing nucleoside triphosphate hydrolases"/>
    <property type="match status" value="1"/>
</dbReference>
<evidence type="ECO:0000313" key="1">
    <source>
        <dbReference type="EMBL" id="MBW4430940.1"/>
    </source>
</evidence>